<evidence type="ECO:0000313" key="3">
    <source>
        <dbReference type="Proteomes" id="UP001140094"/>
    </source>
</evidence>
<protein>
    <submittedName>
        <fullName evidence="2">Uncharacterized protein</fullName>
    </submittedName>
</protein>
<accession>A0A9W8HNZ8</accession>
<dbReference type="AlphaFoldDB" id="A0A9W8HNZ8"/>
<proteinExistence type="predicted"/>
<gene>
    <name evidence="2" type="ORF">H4R20_005772</name>
</gene>
<evidence type="ECO:0000313" key="2">
    <source>
        <dbReference type="EMBL" id="KAJ2795749.1"/>
    </source>
</evidence>
<evidence type="ECO:0000256" key="1">
    <source>
        <dbReference type="SAM" id="MobiDB-lite"/>
    </source>
</evidence>
<name>A0A9W8HNZ8_9FUNG</name>
<keyword evidence="3" id="KW-1185">Reference proteome</keyword>
<sequence length="140" mass="15252">MPNQCRQTSRVSPLRLYMAVLPMPGGTGPDGLASRYPQETTSYAYLDAVPGAYLQSGAARQTSVSQSGEHVGPLQTAPEINHDKQALHAEFARSPELQQAFVQWHAQCGNANAHPTGSQGSHKPGPPLHRWPEQFRPNED</sequence>
<organism evidence="2 3">
    <name type="scientific">Coemansia guatemalensis</name>
    <dbReference type="NCBI Taxonomy" id="2761395"/>
    <lineage>
        <taxon>Eukaryota</taxon>
        <taxon>Fungi</taxon>
        <taxon>Fungi incertae sedis</taxon>
        <taxon>Zoopagomycota</taxon>
        <taxon>Kickxellomycotina</taxon>
        <taxon>Kickxellomycetes</taxon>
        <taxon>Kickxellales</taxon>
        <taxon>Kickxellaceae</taxon>
        <taxon>Coemansia</taxon>
    </lineage>
</organism>
<feature type="compositionally biased region" description="Basic and acidic residues" evidence="1">
    <location>
        <begin position="130"/>
        <end position="140"/>
    </location>
</feature>
<comment type="caution">
    <text evidence="2">The sequence shown here is derived from an EMBL/GenBank/DDBJ whole genome shotgun (WGS) entry which is preliminary data.</text>
</comment>
<feature type="region of interest" description="Disordered" evidence="1">
    <location>
        <begin position="105"/>
        <end position="140"/>
    </location>
</feature>
<dbReference type="Proteomes" id="UP001140094">
    <property type="component" value="Unassembled WGS sequence"/>
</dbReference>
<reference evidence="2" key="1">
    <citation type="submission" date="2022-07" db="EMBL/GenBank/DDBJ databases">
        <title>Phylogenomic reconstructions and comparative analyses of Kickxellomycotina fungi.</title>
        <authorList>
            <person name="Reynolds N.K."/>
            <person name="Stajich J.E."/>
            <person name="Barry K."/>
            <person name="Grigoriev I.V."/>
            <person name="Crous P."/>
            <person name="Smith M.E."/>
        </authorList>
    </citation>
    <scope>NUCLEOTIDE SEQUENCE</scope>
    <source>
        <strain evidence="2">NRRL 1565</strain>
    </source>
</reference>
<dbReference type="EMBL" id="JANBUO010002095">
    <property type="protein sequence ID" value="KAJ2795749.1"/>
    <property type="molecule type" value="Genomic_DNA"/>
</dbReference>
<feature type="compositionally biased region" description="Polar residues" evidence="1">
    <location>
        <begin position="109"/>
        <end position="121"/>
    </location>
</feature>